<organism evidence="2 3">
    <name type="scientific">Ascobolus immersus RN42</name>
    <dbReference type="NCBI Taxonomy" id="1160509"/>
    <lineage>
        <taxon>Eukaryota</taxon>
        <taxon>Fungi</taxon>
        <taxon>Dikarya</taxon>
        <taxon>Ascomycota</taxon>
        <taxon>Pezizomycotina</taxon>
        <taxon>Pezizomycetes</taxon>
        <taxon>Pezizales</taxon>
        <taxon>Ascobolaceae</taxon>
        <taxon>Ascobolus</taxon>
    </lineage>
</organism>
<evidence type="ECO:0000313" key="2">
    <source>
        <dbReference type="EMBL" id="RPA80864.1"/>
    </source>
</evidence>
<dbReference type="Proteomes" id="UP000275078">
    <property type="component" value="Unassembled WGS sequence"/>
</dbReference>
<sequence>MDSALDNVQLPPDETTATSDTNTILEEESDSMAEAWPFLTFPMLVPEEHDKGTQLHTLQNNKMDTAPDSLSVDVQASENISAPEAWILTEKDSKGLCAPNPLSKRQQKKARAEALKRGKSERLSEPVDVQLGTMVLVSETCTESKRRFAQMKDQSTQTGSLRKPKVSRPYPDLDLLRREGPRHLRAYIIIVLMTLRKLERESGFKPAWTLEGIAKKLTAEDKILSELRGFPWKHGDWNCRDPECHSAWRKQYKHSTVELWCSNAQQFPYYNMLLKACDEHQNKYTAFIFALDLVLECECDSEYMVFSDWNRLEEVMDAYAVKYKEDKYEEIEDIRAVLYEKAPASLLSYQAESNDIAS</sequence>
<gene>
    <name evidence="2" type="ORF">BJ508DRAFT_362304</name>
</gene>
<dbReference type="AlphaFoldDB" id="A0A3N4IGS8"/>
<feature type="compositionally biased region" description="Basic and acidic residues" evidence="1">
    <location>
        <begin position="110"/>
        <end position="121"/>
    </location>
</feature>
<proteinExistence type="predicted"/>
<protein>
    <submittedName>
        <fullName evidence="2">Uncharacterized protein</fullName>
    </submittedName>
</protein>
<evidence type="ECO:0000256" key="1">
    <source>
        <dbReference type="SAM" id="MobiDB-lite"/>
    </source>
</evidence>
<name>A0A3N4IGS8_ASCIM</name>
<dbReference type="EMBL" id="ML119684">
    <property type="protein sequence ID" value="RPA80864.1"/>
    <property type="molecule type" value="Genomic_DNA"/>
</dbReference>
<feature type="region of interest" description="Disordered" evidence="1">
    <location>
        <begin position="97"/>
        <end position="121"/>
    </location>
</feature>
<reference evidence="2 3" key="1">
    <citation type="journal article" date="2018" name="Nat. Ecol. Evol.">
        <title>Pezizomycetes genomes reveal the molecular basis of ectomycorrhizal truffle lifestyle.</title>
        <authorList>
            <person name="Murat C."/>
            <person name="Payen T."/>
            <person name="Noel B."/>
            <person name="Kuo A."/>
            <person name="Morin E."/>
            <person name="Chen J."/>
            <person name="Kohler A."/>
            <person name="Krizsan K."/>
            <person name="Balestrini R."/>
            <person name="Da Silva C."/>
            <person name="Montanini B."/>
            <person name="Hainaut M."/>
            <person name="Levati E."/>
            <person name="Barry K.W."/>
            <person name="Belfiori B."/>
            <person name="Cichocki N."/>
            <person name="Clum A."/>
            <person name="Dockter R.B."/>
            <person name="Fauchery L."/>
            <person name="Guy J."/>
            <person name="Iotti M."/>
            <person name="Le Tacon F."/>
            <person name="Lindquist E.A."/>
            <person name="Lipzen A."/>
            <person name="Malagnac F."/>
            <person name="Mello A."/>
            <person name="Molinier V."/>
            <person name="Miyauchi S."/>
            <person name="Poulain J."/>
            <person name="Riccioni C."/>
            <person name="Rubini A."/>
            <person name="Sitrit Y."/>
            <person name="Splivallo R."/>
            <person name="Traeger S."/>
            <person name="Wang M."/>
            <person name="Zifcakova L."/>
            <person name="Wipf D."/>
            <person name="Zambonelli A."/>
            <person name="Paolocci F."/>
            <person name="Nowrousian M."/>
            <person name="Ottonello S."/>
            <person name="Baldrian P."/>
            <person name="Spatafora J.W."/>
            <person name="Henrissat B."/>
            <person name="Nagy L.G."/>
            <person name="Aury J.M."/>
            <person name="Wincker P."/>
            <person name="Grigoriev I.V."/>
            <person name="Bonfante P."/>
            <person name="Martin F.M."/>
        </authorList>
    </citation>
    <scope>NUCLEOTIDE SEQUENCE [LARGE SCALE GENOMIC DNA]</scope>
    <source>
        <strain evidence="2 3">RN42</strain>
    </source>
</reference>
<feature type="region of interest" description="Disordered" evidence="1">
    <location>
        <begin position="1"/>
        <end position="23"/>
    </location>
</feature>
<accession>A0A3N4IGS8</accession>
<evidence type="ECO:0000313" key="3">
    <source>
        <dbReference type="Proteomes" id="UP000275078"/>
    </source>
</evidence>
<keyword evidence="3" id="KW-1185">Reference proteome</keyword>